<name>A0A3D9HMA2_9FLAO</name>
<dbReference type="AlphaFoldDB" id="A0A3D9HMA2"/>
<dbReference type="GO" id="GO:0006355">
    <property type="term" value="P:regulation of DNA-templated transcription"/>
    <property type="evidence" value="ECO:0007669"/>
    <property type="project" value="InterPro"/>
</dbReference>
<evidence type="ECO:0000256" key="1">
    <source>
        <dbReference type="ARBA" id="ARBA00023015"/>
    </source>
</evidence>
<feature type="domain" description="HTH crp-type" evidence="4">
    <location>
        <begin position="158"/>
        <end position="206"/>
    </location>
</feature>
<dbReference type="SMART" id="SM00419">
    <property type="entry name" value="HTH_CRP"/>
    <property type="match status" value="1"/>
</dbReference>
<keyword evidence="3" id="KW-0804">Transcription</keyword>
<evidence type="ECO:0000313" key="6">
    <source>
        <dbReference type="Proteomes" id="UP000256629"/>
    </source>
</evidence>
<reference evidence="5 6" key="1">
    <citation type="submission" date="2018-07" db="EMBL/GenBank/DDBJ databases">
        <title>Genomic Encyclopedia of Type Strains, Phase III (KMG-III): the genomes of soil and plant-associated and newly described type strains.</title>
        <authorList>
            <person name="Whitman W."/>
        </authorList>
    </citation>
    <scope>NUCLEOTIDE SEQUENCE [LARGE SCALE GENOMIC DNA]</scope>
    <source>
        <strain evidence="5 6">CECT 8487</strain>
    </source>
</reference>
<dbReference type="InterPro" id="IPR036390">
    <property type="entry name" value="WH_DNA-bd_sf"/>
</dbReference>
<dbReference type="OrthoDB" id="9776746at2"/>
<dbReference type="SUPFAM" id="SSF46785">
    <property type="entry name" value="Winged helix' DNA-binding domain"/>
    <property type="match status" value="1"/>
</dbReference>
<dbReference type="GO" id="GO:0003677">
    <property type="term" value="F:DNA binding"/>
    <property type="evidence" value="ECO:0007669"/>
    <property type="project" value="UniProtKB-KW"/>
</dbReference>
<organism evidence="5 6">
    <name type="scientific">Seonamhaeicola aphaedonensis</name>
    <dbReference type="NCBI Taxonomy" id="1461338"/>
    <lineage>
        <taxon>Bacteria</taxon>
        <taxon>Pseudomonadati</taxon>
        <taxon>Bacteroidota</taxon>
        <taxon>Flavobacteriia</taxon>
        <taxon>Flavobacteriales</taxon>
        <taxon>Flavobacteriaceae</taxon>
    </lineage>
</organism>
<gene>
    <name evidence="5" type="ORF">DFQ02_101650</name>
</gene>
<keyword evidence="2" id="KW-0238">DNA-binding</keyword>
<dbReference type="InterPro" id="IPR014710">
    <property type="entry name" value="RmlC-like_jellyroll"/>
</dbReference>
<dbReference type="InterPro" id="IPR018490">
    <property type="entry name" value="cNMP-bd_dom_sf"/>
</dbReference>
<keyword evidence="6" id="KW-1185">Reference proteome</keyword>
<evidence type="ECO:0000256" key="3">
    <source>
        <dbReference type="ARBA" id="ARBA00023163"/>
    </source>
</evidence>
<dbReference type="SUPFAM" id="SSF51206">
    <property type="entry name" value="cAMP-binding domain-like"/>
    <property type="match status" value="1"/>
</dbReference>
<dbReference type="Gene3D" id="2.60.120.10">
    <property type="entry name" value="Jelly Rolls"/>
    <property type="match status" value="1"/>
</dbReference>
<dbReference type="InterPro" id="IPR012318">
    <property type="entry name" value="HTH_CRP"/>
</dbReference>
<dbReference type="RefSeq" id="WP_116039526.1">
    <property type="nucleotide sequence ID" value="NZ_QRDX01000001.1"/>
</dbReference>
<dbReference type="InterPro" id="IPR000595">
    <property type="entry name" value="cNMP-bd_dom"/>
</dbReference>
<dbReference type="EMBL" id="QRDX01000001">
    <property type="protein sequence ID" value="RED50614.1"/>
    <property type="molecule type" value="Genomic_DNA"/>
</dbReference>
<proteinExistence type="predicted"/>
<dbReference type="Gene3D" id="1.10.10.10">
    <property type="entry name" value="Winged helix-like DNA-binding domain superfamily/Winged helix DNA-binding domain"/>
    <property type="match status" value="1"/>
</dbReference>
<protein>
    <submittedName>
        <fullName evidence="5">CRP/FNR family transcriptional regulator</fullName>
    </submittedName>
</protein>
<dbReference type="CDD" id="cd00038">
    <property type="entry name" value="CAP_ED"/>
    <property type="match status" value="1"/>
</dbReference>
<dbReference type="Pfam" id="PF13545">
    <property type="entry name" value="HTH_Crp_2"/>
    <property type="match status" value="1"/>
</dbReference>
<dbReference type="Proteomes" id="UP000256629">
    <property type="component" value="Unassembled WGS sequence"/>
</dbReference>
<sequence>MDFDKSVLSFLKADLIDKILKESTIKEFKKGTEILREAQYVKVLPIVIEGLLKVYSRFDEKELLLYYIEPSQSCVMTFYAALKNTPSKVFATTEEDSKIILIPVHLLPNWLREYPKFNELFYNQFNLRYSELLDTIGHLLLDKMDKRLYDHLKKKLQLIQGDSIKMSHSQIANELGTAREVITRVLKKLETDEKVIQKAGEIKIIGEW</sequence>
<keyword evidence="1" id="KW-0805">Transcription regulation</keyword>
<comment type="caution">
    <text evidence="5">The sequence shown here is derived from an EMBL/GenBank/DDBJ whole genome shotgun (WGS) entry which is preliminary data.</text>
</comment>
<dbReference type="InterPro" id="IPR036388">
    <property type="entry name" value="WH-like_DNA-bd_sf"/>
</dbReference>
<evidence type="ECO:0000256" key="2">
    <source>
        <dbReference type="ARBA" id="ARBA00023125"/>
    </source>
</evidence>
<evidence type="ECO:0000313" key="5">
    <source>
        <dbReference type="EMBL" id="RED50614.1"/>
    </source>
</evidence>
<evidence type="ECO:0000259" key="4">
    <source>
        <dbReference type="SMART" id="SM00419"/>
    </source>
</evidence>
<accession>A0A3D9HMA2</accession>